<comment type="caution">
    <text evidence="2">The sequence shown here is derived from an EMBL/GenBank/DDBJ whole genome shotgun (WGS) entry which is preliminary data.</text>
</comment>
<evidence type="ECO:0000259" key="1">
    <source>
        <dbReference type="Pfam" id="PF07238"/>
    </source>
</evidence>
<keyword evidence="3" id="KW-1185">Reference proteome</keyword>
<reference evidence="2" key="2">
    <citation type="submission" date="2022-10" db="EMBL/GenBank/DDBJ databases">
        <authorList>
            <person name="Aronson H.S."/>
        </authorList>
    </citation>
    <scope>NUCLEOTIDE SEQUENCE</scope>
    <source>
        <strain evidence="2">RS19-109</strain>
    </source>
</reference>
<organism evidence="2 3">
    <name type="scientific">Thiovibrio frasassiensis</name>
    <dbReference type="NCBI Taxonomy" id="2984131"/>
    <lineage>
        <taxon>Bacteria</taxon>
        <taxon>Pseudomonadati</taxon>
        <taxon>Thermodesulfobacteriota</taxon>
        <taxon>Desulfobulbia</taxon>
        <taxon>Desulfobulbales</taxon>
        <taxon>Thiovibrionaceae</taxon>
        <taxon>Thiovibrio</taxon>
    </lineage>
</organism>
<proteinExistence type="predicted"/>
<name>A0A9X4ME03_9BACT</name>
<evidence type="ECO:0000313" key="3">
    <source>
        <dbReference type="Proteomes" id="UP001154240"/>
    </source>
</evidence>
<accession>A0A9X4ME03</accession>
<dbReference type="RefSeq" id="WP_307631526.1">
    <property type="nucleotide sequence ID" value="NZ_JAPHEH010000001.1"/>
</dbReference>
<reference evidence="2" key="1">
    <citation type="journal article" date="2022" name="bioRxiv">
        <title>Thiovibrio frasassiensisgen. nov., sp. nov., an autotrophic, elemental sulfur disproportionating bacterium isolated from sulfidic karst sediment, and proposal of Thiovibrionaceae fam. nov.</title>
        <authorList>
            <person name="Aronson H."/>
            <person name="Thomas C."/>
            <person name="Bhattacharyya M."/>
            <person name="Eckstein S."/>
            <person name="Jensen S."/>
            <person name="Barco R."/>
            <person name="Macalady J."/>
            <person name="Amend J."/>
        </authorList>
    </citation>
    <scope>NUCLEOTIDE SEQUENCE</scope>
    <source>
        <strain evidence="2">RS19-109</strain>
    </source>
</reference>
<dbReference type="Pfam" id="PF07238">
    <property type="entry name" value="PilZ"/>
    <property type="match status" value="1"/>
</dbReference>
<dbReference type="GO" id="GO:0035438">
    <property type="term" value="F:cyclic-di-GMP binding"/>
    <property type="evidence" value="ECO:0007669"/>
    <property type="project" value="InterPro"/>
</dbReference>
<gene>
    <name evidence="2" type="ORF">OLX77_00030</name>
</gene>
<sequence>MQELWSDDPKVVGEEIIRIVGQRIPVTLFQKGLNPQKLTPSEIFIKEGARLLLLAKESPFQSPQDPCLLLYQHQNQPMRGFHTSPMLETSSELGVLFPSSIITIQRRKYPRYVTSPRSVATFTRKASQYLNHGIIKNISIEGARVVGKFSQHIQKGDKLSPLSMTLRLKFGDFEEKATAPEAIVRRITEIDQETREFGVHFTLKGTDRENLERYLSICSIEDSPPNAT</sequence>
<dbReference type="InterPro" id="IPR009875">
    <property type="entry name" value="PilZ_domain"/>
</dbReference>
<protein>
    <submittedName>
        <fullName evidence="2">PilZ domain-containing protein</fullName>
    </submittedName>
</protein>
<evidence type="ECO:0000313" key="2">
    <source>
        <dbReference type="EMBL" id="MDG4474543.1"/>
    </source>
</evidence>
<dbReference type="EMBL" id="JAPHEH010000001">
    <property type="protein sequence ID" value="MDG4474543.1"/>
    <property type="molecule type" value="Genomic_DNA"/>
</dbReference>
<dbReference type="Gene3D" id="2.40.10.220">
    <property type="entry name" value="predicted glycosyltransferase like domains"/>
    <property type="match status" value="1"/>
</dbReference>
<feature type="domain" description="PilZ" evidence="1">
    <location>
        <begin position="105"/>
        <end position="215"/>
    </location>
</feature>
<dbReference type="AlphaFoldDB" id="A0A9X4ME03"/>
<dbReference type="Proteomes" id="UP001154240">
    <property type="component" value="Unassembled WGS sequence"/>
</dbReference>